<proteinExistence type="predicted"/>
<dbReference type="AlphaFoldDB" id="A0A6J4SQS9"/>
<feature type="non-terminal residue" evidence="2">
    <location>
        <position position="1"/>
    </location>
</feature>
<reference evidence="2" key="1">
    <citation type="submission" date="2020-02" db="EMBL/GenBank/DDBJ databases">
        <authorList>
            <person name="Meier V. D."/>
        </authorList>
    </citation>
    <scope>NUCLEOTIDE SEQUENCE</scope>
    <source>
        <strain evidence="2">AVDCRST_MAG31</strain>
    </source>
</reference>
<name>A0A6J4SQS9_9SPHN</name>
<organism evidence="2">
    <name type="scientific">uncultured Sphingomonas sp</name>
    <dbReference type="NCBI Taxonomy" id="158754"/>
    <lineage>
        <taxon>Bacteria</taxon>
        <taxon>Pseudomonadati</taxon>
        <taxon>Pseudomonadota</taxon>
        <taxon>Alphaproteobacteria</taxon>
        <taxon>Sphingomonadales</taxon>
        <taxon>Sphingomonadaceae</taxon>
        <taxon>Sphingomonas</taxon>
        <taxon>environmental samples</taxon>
    </lineage>
</organism>
<protein>
    <submittedName>
        <fullName evidence="2">Uncharacterized protein</fullName>
    </submittedName>
</protein>
<feature type="non-terminal residue" evidence="2">
    <location>
        <position position="43"/>
    </location>
</feature>
<evidence type="ECO:0000256" key="1">
    <source>
        <dbReference type="SAM" id="MobiDB-lite"/>
    </source>
</evidence>
<gene>
    <name evidence="2" type="ORF">AVDCRST_MAG31-487</name>
</gene>
<sequence>WTTMQPPPRSSERCASRTSSRPSRSLSAQASASPKEPAGVRGR</sequence>
<feature type="compositionally biased region" description="Low complexity" evidence="1">
    <location>
        <begin position="16"/>
        <end position="33"/>
    </location>
</feature>
<accession>A0A6J4SQS9</accession>
<evidence type="ECO:0000313" key="2">
    <source>
        <dbReference type="EMBL" id="CAA9502783.1"/>
    </source>
</evidence>
<feature type="region of interest" description="Disordered" evidence="1">
    <location>
        <begin position="1"/>
        <end position="43"/>
    </location>
</feature>
<dbReference type="EMBL" id="CADCWA010000035">
    <property type="protein sequence ID" value="CAA9502783.1"/>
    <property type="molecule type" value="Genomic_DNA"/>
</dbReference>